<evidence type="ECO:0008006" key="3">
    <source>
        <dbReference type="Google" id="ProtNLM"/>
    </source>
</evidence>
<dbReference type="OrthoDB" id="4539099at2"/>
<organism evidence="1 2">
    <name type="scientific">Kribbella capetownensis</name>
    <dbReference type="NCBI Taxonomy" id="1572659"/>
    <lineage>
        <taxon>Bacteria</taxon>
        <taxon>Bacillati</taxon>
        <taxon>Actinomycetota</taxon>
        <taxon>Actinomycetes</taxon>
        <taxon>Propionibacteriales</taxon>
        <taxon>Kribbellaceae</taxon>
        <taxon>Kribbella</taxon>
    </lineage>
</organism>
<dbReference type="Proteomes" id="UP000293342">
    <property type="component" value="Unassembled WGS sequence"/>
</dbReference>
<dbReference type="InterPro" id="IPR019646">
    <property type="entry name" value="Aminoglyc_AdlTrfase"/>
</dbReference>
<dbReference type="AlphaFoldDB" id="A0A4R0JII4"/>
<name>A0A4R0JII4_9ACTN</name>
<evidence type="ECO:0000313" key="1">
    <source>
        <dbReference type="EMBL" id="TCC46873.1"/>
    </source>
</evidence>
<reference evidence="1 2" key="1">
    <citation type="submission" date="2019-02" db="EMBL/GenBank/DDBJ databases">
        <title>Kribbella capetownensis sp. nov. and Kribbella speibonae sp. nov., isolated from soil.</title>
        <authorList>
            <person name="Curtis S.M."/>
            <person name="Norton I."/>
            <person name="Everest G.J."/>
            <person name="Meyers P.R."/>
        </authorList>
    </citation>
    <scope>NUCLEOTIDE SEQUENCE [LARGE SCALE GENOMIC DNA]</scope>
    <source>
        <strain evidence="1 2">YM53</strain>
    </source>
</reference>
<accession>A0A4R0JII4</accession>
<dbReference type="SUPFAM" id="SSF81301">
    <property type="entry name" value="Nucleotidyltransferase"/>
    <property type="match status" value="1"/>
</dbReference>
<evidence type="ECO:0000313" key="2">
    <source>
        <dbReference type="Proteomes" id="UP000293342"/>
    </source>
</evidence>
<protein>
    <recommendedName>
        <fullName evidence="3">Aminoglycoside-2''-adenylyltransferase</fullName>
    </recommendedName>
</protein>
<comment type="caution">
    <text evidence="1">The sequence shown here is derived from an EMBL/GenBank/DDBJ whole genome shotgun (WGS) entry which is preliminary data.</text>
</comment>
<proteinExistence type="predicted"/>
<sequence>MKQRPEGWGPTADEVAEAAYWARLYGRWEAMDLAGVAGFMEGFDRPWWVVGGWAVDAFTGVARRHGDVDVSILASDVPALRAHVGDRWHLWCLAGEDMRPLTDRHPEVFHPASQIWVREHGDAPWVIDLPLTPDRDGLWTNKFIADHIAPLEDVTWVAGDGIRYLNPEIVLLFKARKRRTKDERDLACVWPLLSETKQLWLRDMIRRTDNNHPWLRQLGR</sequence>
<dbReference type="InterPro" id="IPR043519">
    <property type="entry name" value="NT_sf"/>
</dbReference>
<dbReference type="Gene3D" id="3.30.460.40">
    <property type="match status" value="1"/>
</dbReference>
<gene>
    <name evidence="1" type="ORF">E0H75_27960</name>
</gene>
<dbReference type="RefSeq" id="WP_131516603.1">
    <property type="nucleotide sequence ID" value="NZ_SJKD01000006.1"/>
</dbReference>
<dbReference type="Pfam" id="PF10706">
    <property type="entry name" value="Aminoglyc_resit"/>
    <property type="match status" value="1"/>
</dbReference>
<keyword evidence="2" id="KW-1185">Reference proteome</keyword>
<dbReference type="EMBL" id="SJKD01000006">
    <property type="protein sequence ID" value="TCC46873.1"/>
    <property type="molecule type" value="Genomic_DNA"/>
</dbReference>